<evidence type="ECO:0000313" key="1">
    <source>
        <dbReference type="EMBL" id="KAJ8109446.1"/>
    </source>
</evidence>
<dbReference type="Proteomes" id="UP001153331">
    <property type="component" value="Unassembled WGS sequence"/>
</dbReference>
<accession>A0ACC2I261</accession>
<dbReference type="EMBL" id="JAPHNI010000613">
    <property type="protein sequence ID" value="KAJ8109446.1"/>
    <property type="molecule type" value="Genomic_DNA"/>
</dbReference>
<evidence type="ECO:0000313" key="2">
    <source>
        <dbReference type="Proteomes" id="UP001153331"/>
    </source>
</evidence>
<name>A0ACC2I261_9PLEO</name>
<gene>
    <name evidence="1" type="ORF">OPT61_g7451</name>
</gene>
<sequence>MPVDQPSDGQLGARLLKESFCGNVLYKISERCGAERCRCIACLFRHMLCLPPEILSGHILPYVKQSYVRQTILAYGEVSKVISSLQDHPAGSWDISCKGSVFQTRISFGKVSYLTGLFDKAVSHSKAIKPWNEKPRYIVVWLDKIGIVDVKFLPSAKVQDSIQSEHTWVYAFPFTETVQVKSKGVFLERIMGSTSNGCPRILWNTTESPKLFEENPFPQIAAEMEYLVHYVSLRSASALSVGFSTGTLFAIKSHRNNCDFPKVLKSRDADMWLHCPLRLSENEHILHLWGVSYKCSNLGTCALIIQTQYKLVWLGHYLSPGTHELLEITHIVSSPTFEIYYSEQTTAFSQVLRPRSATEAAILVPPDFPTYRTPVPAFTFGMSISDLFYSEAPLENVTRVQSCYDTGRCIGLLLDYEKHSQTVGDFRYDKEVSHYFQQPRSIGLGYEQQTGCLEVKFSRQIAWSDTAVESYMQPMRGAIVWWYTTNMCYRDLRVRRLGGGGLVEGGADGAELDVGEDNAGVGRVALDVNGAAGASGAGTAGNTGLVRVGVGGEGGVEPQHVDGVVVPQAHDEDVAACKRGGHAVHAAEVGEGAGVAEDGLLGGAERVADRVASDARDGRVAVLEDFAVLDVEAADLADAGAGADELRDNGHLGLGVELGAGAIEVLHAHAVAVEVTTVLVAHTLVAVGTVTALDLRRAGIKSGVLARVGGVGGRDGVGFPDIHLGAAGTHLAISGVRVVGRTVPALRVGLAVDPLDVVGALGVAVSCRVLVVALVEATVGGHLDKVESTVQTAREVGNIDIEGELLVDEVEHLILGIRLHEVGTRSYISRVLALGNELQGQGIVGGGNTVGTLNRQWRLAFFSGSKLTRVVGTINGTVLGAAITIRAERRIPSVASEAVGGATNVVRPTPVGVEHNRRGLLATAVAAGTSAGLPVNLGVVLRLISADLLGADGAQEGERGESERPVHLVCWDGGTVWDENQTSAQASTSYIENVARTVWSVARKQRIRTAVRYCEAQRSPCWTTQCQQS</sequence>
<organism evidence="1 2">
    <name type="scientific">Boeremia exigua</name>
    <dbReference type="NCBI Taxonomy" id="749465"/>
    <lineage>
        <taxon>Eukaryota</taxon>
        <taxon>Fungi</taxon>
        <taxon>Dikarya</taxon>
        <taxon>Ascomycota</taxon>
        <taxon>Pezizomycotina</taxon>
        <taxon>Dothideomycetes</taxon>
        <taxon>Pleosporomycetidae</taxon>
        <taxon>Pleosporales</taxon>
        <taxon>Pleosporineae</taxon>
        <taxon>Didymellaceae</taxon>
        <taxon>Boeremia</taxon>
    </lineage>
</organism>
<proteinExistence type="predicted"/>
<comment type="caution">
    <text evidence="1">The sequence shown here is derived from an EMBL/GenBank/DDBJ whole genome shotgun (WGS) entry which is preliminary data.</text>
</comment>
<reference evidence="1" key="1">
    <citation type="submission" date="2022-11" db="EMBL/GenBank/DDBJ databases">
        <title>Genome Sequence of Boeremia exigua.</title>
        <authorList>
            <person name="Buettner E."/>
        </authorList>
    </citation>
    <scope>NUCLEOTIDE SEQUENCE</scope>
    <source>
        <strain evidence="1">CU02</strain>
    </source>
</reference>
<keyword evidence="2" id="KW-1185">Reference proteome</keyword>
<protein>
    <submittedName>
        <fullName evidence="1">Uncharacterized protein</fullName>
    </submittedName>
</protein>